<dbReference type="AlphaFoldDB" id="A0A3D9IVH4"/>
<name>A0A3D9IVH4_9BACL</name>
<gene>
    <name evidence="1" type="ORF">DFP95_10117</name>
</gene>
<proteinExistence type="predicted"/>
<organism evidence="1 2">
    <name type="scientific">Cohnella lupini</name>
    <dbReference type="NCBI Taxonomy" id="1294267"/>
    <lineage>
        <taxon>Bacteria</taxon>
        <taxon>Bacillati</taxon>
        <taxon>Bacillota</taxon>
        <taxon>Bacilli</taxon>
        <taxon>Bacillales</taxon>
        <taxon>Paenibacillaceae</taxon>
        <taxon>Cohnella</taxon>
    </lineage>
</organism>
<comment type="caution">
    <text evidence="1">The sequence shown here is derived from an EMBL/GenBank/DDBJ whole genome shotgun (WGS) entry which is preliminary data.</text>
</comment>
<evidence type="ECO:0000313" key="1">
    <source>
        <dbReference type="EMBL" id="RED65529.1"/>
    </source>
</evidence>
<evidence type="ECO:0000313" key="2">
    <source>
        <dbReference type="Proteomes" id="UP000256869"/>
    </source>
</evidence>
<reference evidence="1 2" key="1">
    <citation type="submission" date="2018-07" db="EMBL/GenBank/DDBJ databases">
        <title>Genomic Encyclopedia of Type Strains, Phase III (KMG-III): the genomes of soil and plant-associated and newly described type strains.</title>
        <authorList>
            <person name="Whitman W."/>
        </authorList>
    </citation>
    <scope>NUCLEOTIDE SEQUENCE [LARGE SCALE GENOMIC DNA]</scope>
    <source>
        <strain evidence="1 2">CECT 8236</strain>
    </source>
</reference>
<dbReference type="InterPro" id="IPR032359">
    <property type="entry name" value="KwaB-like"/>
</dbReference>
<dbReference type="RefSeq" id="WP_115990456.1">
    <property type="nucleotide sequence ID" value="NZ_QRDY01000001.1"/>
</dbReference>
<sequence>MVIERIREKLWEIFENPDGKVSLYFTIKDYRNRYNSYKPGTSNAMNKELIGILLDVMAELEGKQLMPFNPIGSLEDVLEVCDYDSVDSLTRIWDSLTDSKLLEAPPEDISKFTFYCLVVQLNEDKQAYFFRRITNFKKLKKGIIGQLVSGDYQKIEAELLGIDNYVDIIGYDGKLIAINHVSMERIFDIKTQYRESAMRTLALIKDTGRIENFARFEEDSINDGRVIRGLTRILQDPSKVDRCFENFEKIKELVHTMQLNIRFSEDGSQLVYEDKNQLQNITLIIRDAYYQTFITERYGVDELA</sequence>
<accession>A0A3D9IVH4</accession>
<dbReference type="Proteomes" id="UP000256869">
    <property type="component" value="Unassembled WGS sequence"/>
</dbReference>
<keyword evidence="2" id="KW-1185">Reference proteome</keyword>
<protein>
    <submittedName>
        <fullName evidence="1">Uncharacterized protein DUF4868</fullName>
    </submittedName>
</protein>
<dbReference type="OrthoDB" id="2678344at2"/>
<dbReference type="EMBL" id="QRDY01000001">
    <property type="protein sequence ID" value="RED65529.1"/>
    <property type="molecule type" value="Genomic_DNA"/>
</dbReference>
<dbReference type="Pfam" id="PF16162">
    <property type="entry name" value="KwaB"/>
    <property type="match status" value="1"/>
</dbReference>